<evidence type="ECO:0000313" key="2">
    <source>
        <dbReference type="Proteomes" id="UP000005206"/>
    </source>
</evidence>
<protein>
    <submittedName>
        <fullName evidence="1">Uncharacterized protein</fullName>
    </submittedName>
</protein>
<dbReference type="KEGG" id="nhe:NECHADRAFT_84076"/>
<organism evidence="1 2">
    <name type="scientific">Fusarium vanettenii (strain ATCC MYA-4622 / CBS 123669 / FGSC 9596 / NRRL 45880 / 77-13-4)</name>
    <name type="common">Fusarium solani subsp. pisi</name>
    <dbReference type="NCBI Taxonomy" id="660122"/>
    <lineage>
        <taxon>Eukaryota</taxon>
        <taxon>Fungi</taxon>
        <taxon>Dikarya</taxon>
        <taxon>Ascomycota</taxon>
        <taxon>Pezizomycotina</taxon>
        <taxon>Sordariomycetes</taxon>
        <taxon>Hypocreomycetidae</taxon>
        <taxon>Hypocreales</taxon>
        <taxon>Nectriaceae</taxon>
        <taxon>Fusarium</taxon>
        <taxon>Fusarium solani species complex</taxon>
        <taxon>Fusarium vanettenii</taxon>
    </lineage>
</organism>
<dbReference type="Proteomes" id="UP000005206">
    <property type="component" value="Chromosome 8"/>
</dbReference>
<gene>
    <name evidence="1" type="ORF">NECHADRAFT_84076</name>
</gene>
<dbReference type="InParanoid" id="C7YZM1"/>
<dbReference type="VEuPathDB" id="FungiDB:NECHADRAFT_84076"/>
<dbReference type="GeneID" id="9667420"/>
<dbReference type="HOGENOM" id="CLU_1578943_0_0_1"/>
<keyword evidence="2" id="KW-1185">Reference proteome</keyword>
<reference evidence="1 2" key="1">
    <citation type="journal article" date="2009" name="PLoS Genet.">
        <title>The genome of Nectria haematococca: contribution of supernumerary chromosomes to gene expansion.</title>
        <authorList>
            <person name="Coleman J.J."/>
            <person name="Rounsley S.D."/>
            <person name="Rodriguez-Carres M."/>
            <person name="Kuo A."/>
            <person name="Wasmann C.C."/>
            <person name="Grimwood J."/>
            <person name="Schmutz J."/>
            <person name="Taga M."/>
            <person name="White G.J."/>
            <person name="Zhou S."/>
            <person name="Schwartz D.C."/>
            <person name="Freitag M."/>
            <person name="Ma L.J."/>
            <person name="Danchin E.G."/>
            <person name="Henrissat B."/>
            <person name="Coutinho P.M."/>
            <person name="Nelson D.R."/>
            <person name="Straney D."/>
            <person name="Napoli C.A."/>
            <person name="Barker B.M."/>
            <person name="Gribskov M."/>
            <person name="Rep M."/>
            <person name="Kroken S."/>
            <person name="Molnar I."/>
            <person name="Rensing C."/>
            <person name="Kennell J.C."/>
            <person name="Zamora J."/>
            <person name="Farman M.L."/>
            <person name="Selker E.U."/>
            <person name="Salamov A."/>
            <person name="Shapiro H."/>
            <person name="Pangilinan J."/>
            <person name="Lindquist E."/>
            <person name="Lamers C."/>
            <person name="Grigoriev I.V."/>
            <person name="Geiser D.M."/>
            <person name="Covert S.F."/>
            <person name="Temporini E."/>
            <person name="Vanetten H.D."/>
        </authorList>
    </citation>
    <scope>NUCLEOTIDE SEQUENCE [LARGE SCALE GENOMIC DNA]</scope>
    <source>
        <strain evidence="2">ATCC MYA-4622 / CBS 123669 / FGSC 9596 / NRRL 45880 / 77-13-4</strain>
    </source>
</reference>
<dbReference type="RefSeq" id="XP_003048343.1">
    <property type="nucleotide sequence ID" value="XM_003048297.1"/>
</dbReference>
<dbReference type="EMBL" id="GG698904">
    <property type="protein sequence ID" value="EEU42630.1"/>
    <property type="molecule type" value="Genomic_DNA"/>
</dbReference>
<sequence>MTSLWSNREYFQIFAQVVWGDTQNPCVDVDATSLFPLDCLGGQRRRGKGTAINPTAQQSPLLYRTENGPSDHPTFPSPIMLLVTLGTLRQAGSWSCKPPHAYRLTTNPVATLTATLTVTLTATLTATLTVTLTVALTAALTATVDATLGGSSIAQRPFLVGDRGSHLRK</sequence>
<name>C7YZM1_FUSV7</name>
<dbReference type="AlphaFoldDB" id="C7YZM1"/>
<accession>C7YZM1</accession>
<evidence type="ECO:0000313" key="1">
    <source>
        <dbReference type="EMBL" id="EEU42630.1"/>
    </source>
</evidence>
<proteinExistence type="predicted"/>